<protein>
    <submittedName>
        <fullName evidence="3">Uncharacterized protein</fullName>
    </submittedName>
</protein>
<evidence type="ECO:0000313" key="4">
    <source>
        <dbReference type="Proteomes" id="UP001648503"/>
    </source>
</evidence>
<evidence type="ECO:0000256" key="2">
    <source>
        <dbReference type="SAM" id="SignalP"/>
    </source>
</evidence>
<keyword evidence="4" id="KW-1185">Reference proteome</keyword>
<feature type="region of interest" description="Disordered" evidence="1">
    <location>
        <begin position="54"/>
        <end position="157"/>
    </location>
</feature>
<feature type="chain" id="PRO_5045592651" evidence="2">
    <location>
        <begin position="19"/>
        <end position="157"/>
    </location>
</feature>
<dbReference type="EMBL" id="JAFCIX010000073">
    <property type="protein sequence ID" value="KAH6599269.1"/>
    <property type="molecule type" value="Genomic_DNA"/>
</dbReference>
<accession>A0ABQ8FJC4</accession>
<keyword evidence="2" id="KW-0732">Signal</keyword>
<dbReference type="Proteomes" id="UP001648503">
    <property type="component" value="Unassembled WGS sequence"/>
</dbReference>
<feature type="signal peptide" evidence="2">
    <location>
        <begin position="1"/>
        <end position="18"/>
    </location>
</feature>
<sequence length="157" mass="16946">MKFNAPALVLLLFGTAYSLTIPAEYSRHVLAYSDMARRSLNDAAVWNLIGKRDDASTVDYTNTDNESDDGDANDNESDDDDANDNGSTDDDAGDSESDDDDTNDNGSDDDDASDNGSTEDTPTNDDSTEDTPIILYGETIGKKMPYDGPADDISMLY</sequence>
<reference evidence="3 4" key="1">
    <citation type="submission" date="2021-02" db="EMBL/GenBank/DDBJ databases">
        <title>Variation within the Batrachochytrium salamandrivorans European outbreak.</title>
        <authorList>
            <person name="Kelly M."/>
            <person name="Pasmans F."/>
            <person name="Shea T.P."/>
            <person name="Munoz J.F."/>
            <person name="Carranza S."/>
            <person name="Cuomo C.A."/>
            <person name="Martel A."/>
        </authorList>
    </citation>
    <scope>NUCLEOTIDE SEQUENCE [LARGE SCALE GENOMIC DNA]</scope>
    <source>
        <strain evidence="3 4">AMFP18/2</strain>
    </source>
</reference>
<evidence type="ECO:0000313" key="3">
    <source>
        <dbReference type="EMBL" id="KAH6599269.1"/>
    </source>
</evidence>
<feature type="compositionally biased region" description="Acidic residues" evidence="1">
    <location>
        <begin position="65"/>
        <end position="113"/>
    </location>
</feature>
<proteinExistence type="predicted"/>
<gene>
    <name evidence="3" type="ORF">BASA50_003155</name>
</gene>
<organism evidence="3 4">
    <name type="scientific">Batrachochytrium salamandrivorans</name>
    <dbReference type="NCBI Taxonomy" id="1357716"/>
    <lineage>
        <taxon>Eukaryota</taxon>
        <taxon>Fungi</taxon>
        <taxon>Fungi incertae sedis</taxon>
        <taxon>Chytridiomycota</taxon>
        <taxon>Chytridiomycota incertae sedis</taxon>
        <taxon>Chytridiomycetes</taxon>
        <taxon>Rhizophydiales</taxon>
        <taxon>Rhizophydiales incertae sedis</taxon>
        <taxon>Batrachochytrium</taxon>
    </lineage>
</organism>
<comment type="caution">
    <text evidence="3">The sequence shown here is derived from an EMBL/GenBank/DDBJ whole genome shotgun (WGS) entry which is preliminary data.</text>
</comment>
<name>A0ABQ8FJC4_9FUNG</name>
<evidence type="ECO:0000256" key="1">
    <source>
        <dbReference type="SAM" id="MobiDB-lite"/>
    </source>
</evidence>